<dbReference type="PIRSF" id="PIRSF016661">
    <property type="entry name" value="BioY"/>
    <property type="match status" value="1"/>
</dbReference>
<dbReference type="RefSeq" id="WP_108174695.1">
    <property type="nucleotide sequence ID" value="NZ_PZZL01000002.1"/>
</dbReference>
<dbReference type="AlphaFoldDB" id="A0A2T4ZFQ9"/>
<name>A0A2T4ZFQ9_9HYPH</name>
<evidence type="ECO:0000313" key="4">
    <source>
        <dbReference type="EMBL" id="PTM60747.1"/>
    </source>
</evidence>
<sequence>MSHATIAATLWPSRSAALPGLTLRSLALVAGGVCLITLGAKASVPFWPVPLTLQTLAISVVAAAYGLRLGVATVGAYLLAGLLGAPVFAGWSVGIAPFMGPTGGFLVGFLVMAAIIGAAADRGWDKAWPKILGAMALANVIVFVPGLLWLGTFTGYGAKLLAAGLWPFALGTVVKTALGAALMPAAWAIVSRVRG</sequence>
<dbReference type="GO" id="GO:0005886">
    <property type="term" value="C:plasma membrane"/>
    <property type="evidence" value="ECO:0007669"/>
    <property type="project" value="UniProtKB-SubCell"/>
</dbReference>
<dbReference type="PANTHER" id="PTHR34295">
    <property type="entry name" value="BIOTIN TRANSPORTER BIOY"/>
    <property type="match status" value="1"/>
</dbReference>
<comment type="caution">
    <text evidence="4">The sequence shown here is derived from an EMBL/GenBank/DDBJ whole genome shotgun (WGS) entry which is preliminary data.</text>
</comment>
<evidence type="ECO:0000256" key="3">
    <source>
        <dbReference type="SAM" id="Phobius"/>
    </source>
</evidence>
<organism evidence="4 5">
    <name type="scientific">Phreatobacter oligotrophus</name>
    <dbReference type="NCBI Taxonomy" id="1122261"/>
    <lineage>
        <taxon>Bacteria</taxon>
        <taxon>Pseudomonadati</taxon>
        <taxon>Pseudomonadota</taxon>
        <taxon>Alphaproteobacteria</taxon>
        <taxon>Hyphomicrobiales</taxon>
        <taxon>Phreatobacteraceae</taxon>
        <taxon>Phreatobacter</taxon>
    </lineage>
</organism>
<proteinExistence type="inferred from homology"/>
<protein>
    <recommendedName>
        <fullName evidence="2">Biotin transporter</fullName>
    </recommendedName>
</protein>
<dbReference type="GO" id="GO:0015225">
    <property type="term" value="F:biotin transmembrane transporter activity"/>
    <property type="evidence" value="ECO:0007669"/>
    <property type="project" value="UniProtKB-UniRule"/>
</dbReference>
<keyword evidence="3" id="KW-1133">Transmembrane helix</keyword>
<dbReference type="Pfam" id="PF02632">
    <property type="entry name" value="BioY"/>
    <property type="match status" value="1"/>
</dbReference>
<comment type="similarity">
    <text evidence="1 2">Belongs to the BioY family.</text>
</comment>
<accession>A0A2T4ZFQ9</accession>
<feature type="transmembrane region" description="Helical" evidence="3">
    <location>
        <begin position="74"/>
        <end position="96"/>
    </location>
</feature>
<reference evidence="4 5" key="1">
    <citation type="submission" date="2018-04" db="EMBL/GenBank/DDBJ databases">
        <title>Genomic Encyclopedia of Archaeal and Bacterial Type Strains, Phase II (KMG-II): from individual species to whole genera.</title>
        <authorList>
            <person name="Goeker M."/>
        </authorList>
    </citation>
    <scope>NUCLEOTIDE SEQUENCE [LARGE SCALE GENOMIC DNA]</scope>
    <source>
        <strain evidence="4 5">DSM 25521</strain>
    </source>
</reference>
<dbReference type="InterPro" id="IPR003784">
    <property type="entry name" value="BioY"/>
</dbReference>
<evidence type="ECO:0000313" key="5">
    <source>
        <dbReference type="Proteomes" id="UP000241808"/>
    </source>
</evidence>
<keyword evidence="5" id="KW-1185">Reference proteome</keyword>
<feature type="transmembrane region" description="Helical" evidence="3">
    <location>
        <begin position="165"/>
        <end position="190"/>
    </location>
</feature>
<dbReference type="Gene3D" id="1.10.1760.20">
    <property type="match status" value="1"/>
</dbReference>
<dbReference type="PANTHER" id="PTHR34295:SF1">
    <property type="entry name" value="BIOTIN TRANSPORTER BIOY"/>
    <property type="match status" value="1"/>
</dbReference>
<gene>
    <name evidence="4" type="ORF">C8P69_102129</name>
</gene>
<dbReference type="OrthoDB" id="9803495at2"/>
<keyword evidence="2" id="KW-0813">Transport</keyword>
<dbReference type="Proteomes" id="UP000241808">
    <property type="component" value="Unassembled WGS sequence"/>
</dbReference>
<evidence type="ECO:0000256" key="1">
    <source>
        <dbReference type="ARBA" id="ARBA00010692"/>
    </source>
</evidence>
<keyword evidence="3" id="KW-0812">Transmembrane</keyword>
<dbReference type="EMBL" id="PZZL01000002">
    <property type="protein sequence ID" value="PTM60747.1"/>
    <property type="molecule type" value="Genomic_DNA"/>
</dbReference>
<keyword evidence="2 3" id="KW-0472">Membrane</keyword>
<feature type="transmembrane region" description="Helical" evidence="3">
    <location>
        <begin position="21"/>
        <end position="40"/>
    </location>
</feature>
<keyword evidence="2" id="KW-1003">Cell membrane</keyword>
<comment type="subcellular location">
    <subcellularLocation>
        <location evidence="2">Cell membrane</location>
        <topology evidence="2">Multi-pass membrane protein</topology>
    </subcellularLocation>
</comment>
<evidence type="ECO:0000256" key="2">
    <source>
        <dbReference type="PIRNR" id="PIRNR016661"/>
    </source>
</evidence>
<feature type="transmembrane region" description="Helical" evidence="3">
    <location>
        <begin position="102"/>
        <end position="120"/>
    </location>
</feature>
<feature type="transmembrane region" description="Helical" evidence="3">
    <location>
        <begin position="46"/>
        <end position="67"/>
    </location>
</feature>
<feature type="transmembrane region" description="Helical" evidence="3">
    <location>
        <begin position="132"/>
        <end position="153"/>
    </location>
</feature>